<dbReference type="PROSITE" id="PS51354">
    <property type="entry name" value="GLUTAREDOXIN_2"/>
    <property type="match status" value="1"/>
</dbReference>
<name>L0EE51_THECK</name>
<dbReference type="EMBL" id="CP003255">
    <property type="protein sequence ID" value="AGA58568.1"/>
    <property type="molecule type" value="Genomic_DNA"/>
</dbReference>
<sequence>MKLYTKTVCPRCIWIKSEAQRSGKEVEIINIDHDEAARERLISAGIKTVPALEADGEFWTSTEEMLERLGGADG</sequence>
<feature type="domain" description="Glutaredoxin" evidence="1">
    <location>
        <begin position="2"/>
        <end position="59"/>
    </location>
</feature>
<dbReference type="STRING" id="717605.Theco_2463"/>
<dbReference type="OrthoDB" id="9795531at2"/>
<evidence type="ECO:0000259" key="1">
    <source>
        <dbReference type="Pfam" id="PF00462"/>
    </source>
</evidence>
<dbReference type="InterPro" id="IPR002109">
    <property type="entry name" value="Glutaredoxin"/>
</dbReference>
<dbReference type="KEGG" id="tco:Theco_2463"/>
<accession>L0EE51</accession>
<proteinExistence type="predicted"/>
<reference evidence="3" key="1">
    <citation type="submission" date="2012-01" db="EMBL/GenBank/DDBJ databases">
        <title>Complete sequence of chromosome of Thermobacillus composti KWC4.</title>
        <authorList>
            <person name="Lucas S."/>
            <person name="Han J."/>
            <person name="Lapidus A."/>
            <person name="Cheng J.-F."/>
            <person name="Goodwin L."/>
            <person name="Pitluck S."/>
            <person name="Peters L."/>
            <person name="Ovchinnikova G."/>
            <person name="Teshima H."/>
            <person name="Detter J.C."/>
            <person name="Han C."/>
            <person name="Tapia R."/>
            <person name="Land M."/>
            <person name="Hauser L."/>
            <person name="Kyrpides N."/>
            <person name="Ivanova N."/>
            <person name="Pagani I."/>
            <person name="Anderson I."/>
            <person name="Woyke T."/>
        </authorList>
    </citation>
    <scope>NUCLEOTIDE SEQUENCE [LARGE SCALE GENOMIC DNA]</scope>
    <source>
        <strain evidence="3">DSM 18247 / JCM 13945 / KWC4</strain>
    </source>
</reference>
<dbReference type="eggNOG" id="COG0695">
    <property type="taxonomic scope" value="Bacteria"/>
</dbReference>
<dbReference type="Gene3D" id="3.40.30.10">
    <property type="entry name" value="Glutaredoxin"/>
    <property type="match status" value="1"/>
</dbReference>
<dbReference type="HOGENOM" id="CLU_026126_8_1_9"/>
<dbReference type="Proteomes" id="UP000010795">
    <property type="component" value="Chromosome"/>
</dbReference>
<dbReference type="AlphaFoldDB" id="L0EE51"/>
<evidence type="ECO:0000313" key="3">
    <source>
        <dbReference type="Proteomes" id="UP000010795"/>
    </source>
</evidence>
<dbReference type="InterPro" id="IPR036249">
    <property type="entry name" value="Thioredoxin-like_sf"/>
</dbReference>
<dbReference type="RefSeq" id="WP_015255312.1">
    <property type="nucleotide sequence ID" value="NC_019897.1"/>
</dbReference>
<gene>
    <name evidence="2" type="ordered locus">Theco_2463</name>
</gene>
<evidence type="ECO:0000313" key="2">
    <source>
        <dbReference type="EMBL" id="AGA58568.1"/>
    </source>
</evidence>
<protein>
    <submittedName>
        <fullName evidence="2">Glutaredoxin-like protein</fullName>
    </submittedName>
</protein>
<keyword evidence="3" id="KW-1185">Reference proteome</keyword>
<dbReference type="Pfam" id="PF00462">
    <property type="entry name" value="Glutaredoxin"/>
    <property type="match status" value="1"/>
</dbReference>
<organism evidence="2 3">
    <name type="scientific">Thermobacillus composti (strain DSM 18247 / JCM 13945 / KWC4)</name>
    <dbReference type="NCBI Taxonomy" id="717605"/>
    <lineage>
        <taxon>Bacteria</taxon>
        <taxon>Bacillati</taxon>
        <taxon>Bacillota</taxon>
        <taxon>Bacilli</taxon>
        <taxon>Bacillales</taxon>
        <taxon>Paenibacillaceae</taxon>
        <taxon>Thermobacillus</taxon>
    </lineage>
</organism>
<dbReference type="SUPFAM" id="SSF52833">
    <property type="entry name" value="Thioredoxin-like"/>
    <property type="match status" value="1"/>
</dbReference>